<sequence>MASEHPAASSSQQPFAHPQPAPVTPTSHPASPPTKQSLKQWWKGFRPPQKAQEAPGNSPSLGIYSFVGVQPYYTSKGFVSKLPKDLPPIFQENAMDGSAPVIDGMPSGEASVASSIPQELIKFSATAQDGLSREEACQASLLQHNSVGNEPTIVIQQPEEVSPASSLQEIDHKCSAFRLCKPQRLLRPQSRRHPSSILGYASNQNDIQPPQSSANAKQRSASNKQVICSPSGILISGNDGEGNTPCGVGVLPGHNKKPLLIFESLTFDPFSSKFNVGKIAKYFKATGHQGIFGVPLRESITYANVAISLVDSEGKSYIYGYVPIVVAKCGVYLKEKATNVEGIFRLSGSEKRIKELRAIFDSPERYGKGLDWAGYTVHDAANVLRRYLNLLPEPIVPLNLYERFRDPLRGHTKQAVGDNEGPQLEEGFDVGKAIVTYQELITELPPLNRQLLLYILDLLAVFASKSDENRMNSQNLAAIFQPGMLSHPLHDMAPAEYRLSQDVLIFLIENQDHFLIGMRGTAADEKTVQEVQSGATSPGTPATPGKQRNSVARSSSNASAGAESVRKFGGVRRNVSVSSRQSRQSNGGLSPSTPTYGGTLSASGGLHRSNTVPSKKSPGLPQGRMQKNSGPPSPAPIGVSPQEPAASNDMSSVAPAAAPELLASLGAVPAAASSILAPSSHAASAVTSQERLLGDQLEKQPEVATPSKERNLTSFFQRSPTGETEKSEKRPPNKLRKKRVTSSNPSAQSSTNSLHGQQSSGVSPGLRPDRDAEDIEEHPKLEAIHSMSPVLSSTAVVDTTVAGAELTSPTMETPRAEQSHFPLQSGYTPPRDQTLKPKESPVSSIHSRSSFNDPSDLDRIDDPATAVEQKEKRSRWRLSRRKDDLRGNTLSPQRALGSDAGAGTSTSSVGSSAHPRKSFTGDTVPVGPDSNFVSTHLQSSNESNPGHTAPSGDERKGPLGWIKSKMREKREEREAEKERTKSPPASTERLAGRGKSMDIKREENPEKFAQEPPVLHAEPGPQ</sequence>
<proteinExistence type="predicted"/>
<feature type="compositionally biased region" description="Low complexity" evidence="2">
    <location>
        <begin position="571"/>
        <end position="588"/>
    </location>
</feature>
<feature type="compositionally biased region" description="Polar residues" evidence="2">
    <location>
        <begin position="841"/>
        <end position="853"/>
    </location>
</feature>
<feature type="compositionally biased region" description="Basic and acidic residues" evidence="2">
    <location>
        <begin position="968"/>
        <end position="981"/>
    </location>
</feature>
<evidence type="ECO:0000313" key="5">
    <source>
        <dbReference type="Proteomes" id="UP000054321"/>
    </source>
</evidence>
<dbReference type="GO" id="GO:0005096">
    <property type="term" value="F:GTPase activator activity"/>
    <property type="evidence" value="ECO:0007669"/>
    <property type="project" value="UniProtKB-KW"/>
</dbReference>
<organism evidence="4 5">
    <name type="scientific">Oidiodendron maius (strain Zn)</name>
    <dbReference type="NCBI Taxonomy" id="913774"/>
    <lineage>
        <taxon>Eukaryota</taxon>
        <taxon>Fungi</taxon>
        <taxon>Dikarya</taxon>
        <taxon>Ascomycota</taxon>
        <taxon>Pezizomycotina</taxon>
        <taxon>Leotiomycetes</taxon>
        <taxon>Leotiomycetes incertae sedis</taxon>
        <taxon>Myxotrichaceae</taxon>
        <taxon>Oidiodendron</taxon>
    </lineage>
</organism>
<feature type="domain" description="Rho-GAP" evidence="3">
    <location>
        <begin position="307"/>
        <end position="515"/>
    </location>
</feature>
<dbReference type="GO" id="GO:0060237">
    <property type="term" value="P:regulation of fungal-type cell wall organization"/>
    <property type="evidence" value="ECO:0007669"/>
    <property type="project" value="TreeGrafter"/>
</dbReference>
<feature type="compositionally biased region" description="Low complexity" evidence="2">
    <location>
        <begin position="741"/>
        <end position="753"/>
    </location>
</feature>
<feature type="region of interest" description="Disordered" evidence="2">
    <location>
        <begin position="1"/>
        <end position="59"/>
    </location>
</feature>
<dbReference type="InterPro" id="IPR000198">
    <property type="entry name" value="RhoGAP_dom"/>
</dbReference>
<dbReference type="SUPFAM" id="SSF48350">
    <property type="entry name" value="GTPase activation domain, GAP"/>
    <property type="match status" value="1"/>
</dbReference>
<dbReference type="OrthoDB" id="3196451at2759"/>
<accession>A0A0C3HN15</accession>
<dbReference type="PROSITE" id="PS50238">
    <property type="entry name" value="RHOGAP"/>
    <property type="match status" value="1"/>
</dbReference>
<protein>
    <recommendedName>
        <fullName evidence="3">Rho-GAP domain-containing protein</fullName>
    </recommendedName>
</protein>
<dbReference type="STRING" id="913774.A0A0C3HN15"/>
<dbReference type="InterPro" id="IPR008936">
    <property type="entry name" value="Rho_GTPase_activation_prot"/>
</dbReference>
<evidence type="ECO:0000313" key="4">
    <source>
        <dbReference type="EMBL" id="KIN03692.1"/>
    </source>
</evidence>
<evidence type="ECO:0000259" key="3">
    <source>
        <dbReference type="PROSITE" id="PS50238"/>
    </source>
</evidence>
<reference evidence="5" key="2">
    <citation type="submission" date="2015-01" db="EMBL/GenBank/DDBJ databases">
        <title>Evolutionary Origins and Diversification of the Mycorrhizal Mutualists.</title>
        <authorList>
            <consortium name="DOE Joint Genome Institute"/>
            <consortium name="Mycorrhizal Genomics Consortium"/>
            <person name="Kohler A."/>
            <person name="Kuo A."/>
            <person name="Nagy L.G."/>
            <person name="Floudas D."/>
            <person name="Copeland A."/>
            <person name="Barry K.W."/>
            <person name="Cichocki N."/>
            <person name="Veneault-Fourrey C."/>
            <person name="LaButti K."/>
            <person name="Lindquist E.A."/>
            <person name="Lipzen A."/>
            <person name="Lundell T."/>
            <person name="Morin E."/>
            <person name="Murat C."/>
            <person name="Riley R."/>
            <person name="Ohm R."/>
            <person name="Sun H."/>
            <person name="Tunlid A."/>
            <person name="Henrissat B."/>
            <person name="Grigoriev I.V."/>
            <person name="Hibbett D.S."/>
            <person name="Martin F."/>
        </authorList>
    </citation>
    <scope>NUCLEOTIDE SEQUENCE [LARGE SCALE GENOMIC DNA]</scope>
    <source>
        <strain evidence="5">Zn</strain>
    </source>
</reference>
<keyword evidence="1" id="KW-0343">GTPase activation</keyword>
<keyword evidence="5" id="KW-1185">Reference proteome</keyword>
<feature type="compositionally biased region" description="Polar residues" evidence="2">
    <location>
        <begin position="201"/>
        <end position="223"/>
    </location>
</feature>
<gene>
    <name evidence="4" type="ORF">OIDMADRAFT_26359</name>
</gene>
<feature type="region of interest" description="Disordered" evidence="2">
    <location>
        <begin position="188"/>
        <end position="223"/>
    </location>
</feature>
<feature type="compositionally biased region" description="Basic and acidic residues" evidence="2">
    <location>
        <begin position="692"/>
        <end position="711"/>
    </location>
</feature>
<feature type="compositionally biased region" description="Low complexity" evidence="2">
    <location>
        <begin position="895"/>
        <end position="913"/>
    </location>
</feature>
<feature type="compositionally biased region" description="Low complexity" evidence="2">
    <location>
        <begin position="674"/>
        <end position="685"/>
    </location>
</feature>
<dbReference type="SMART" id="SM00324">
    <property type="entry name" value="RhoGAP"/>
    <property type="match status" value="1"/>
</dbReference>
<feature type="compositionally biased region" description="Basic and acidic residues" evidence="2">
    <location>
        <begin position="995"/>
        <end position="1009"/>
    </location>
</feature>
<dbReference type="EMBL" id="KN832873">
    <property type="protein sequence ID" value="KIN03692.1"/>
    <property type="molecule type" value="Genomic_DNA"/>
</dbReference>
<evidence type="ECO:0000256" key="1">
    <source>
        <dbReference type="ARBA" id="ARBA00022468"/>
    </source>
</evidence>
<dbReference type="PANTHER" id="PTHR15228:SF25">
    <property type="entry name" value="F-BAR DOMAIN-CONTAINING PROTEIN"/>
    <property type="match status" value="1"/>
</dbReference>
<dbReference type="HOGENOM" id="CLU_004568_0_1_1"/>
<feature type="compositionally biased region" description="Polar residues" evidence="2">
    <location>
        <begin position="589"/>
        <end position="614"/>
    </location>
</feature>
<reference evidence="4 5" key="1">
    <citation type="submission" date="2014-04" db="EMBL/GenBank/DDBJ databases">
        <authorList>
            <consortium name="DOE Joint Genome Institute"/>
            <person name="Kuo A."/>
            <person name="Martino E."/>
            <person name="Perotto S."/>
            <person name="Kohler A."/>
            <person name="Nagy L.G."/>
            <person name="Floudas D."/>
            <person name="Copeland A."/>
            <person name="Barry K.W."/>
            <person name="Cichocki N."/>
            <person name="Veneault-Fourrey C."/>
            <person name="LaButti K."/>
            <person name="Lindquist E.A."/>
            <person name="Lipzen A."/>
            <person name="Lundell T."/>
            <person name="Morin E."/>
            <person name="Murat C."/>
            <person name="Sun H."/>
            <person name="Tunlid A."/>
            <person name="Henrissat B."/>
            <person name="Grigoriev I.V."/>
            <person name="Hibbett D.S."/>
            <person name="Martin F."/>
            <person name="Nordberg H.P."/>
            <person name="Cantor M.N."/>
            <person name="Hua S.X."/>
        </authorList>
    </citation>
    <scope>NUCLEOTIDE SEQUENCE [LARGE SCALE GENOMIC DNA]</scope>
    <source>
        <strain evidence="4 5">Zn</strain>
    </source>
</reference>
<dbReference type="GO" id="GO:0005938">
    <property type="term" value="C:cell cortex"/>
    <property type="evidence" value="ECO:0007669"/>
    <property type="project" value="TreeGrafter"/>
</dbReference>
<feature type="region of interest" description="Disordered" evidence="2">
    <location>
        <begin position="526"/>
        <end position="653"/>
    </location>
</feature>
<dbReference type="AlphaFoldDB" id="A0A0C3HN15"/>
<name>A0A0C3HN15_OIDMZ</name>
<dbReference type="InParanoid" id="A0A0C3HN15"/>
<evidence type="ECO:0000256" key="2">
    <source>
        <dbReference type="SAM" id="MobiDB-lite"/>
    </source>
</evidence>
<dbReference type="Proteomes" id="UP000054321">
    <property type="component" value="Unassembled WGS sequence"/>
</dbReference>
<dbReference type="GO" id="GO:0007165">
    <property type="term" value="P:signal transduction"/>
    <property type="evidence" value="ECO:0007669"/>
    <property type="project" value="InterPro"/>
</dbReference>
<dbReference type="PANTHER" id="PTHR15228">
    <property type="entry name" value="SPERMATHECAL PHYSIOLOGY VARIANT"/>
    <property type="match status" value="1"/>
</dbReference>
<feature type="compositionally biased region" description="Polar residues" evidence="2">
    <location>
        <begin position="931"/>
        <end position="946"/>
    </location>
</feature>
<dbReference type="Gene3D" id="1.10.555.10">
    <property type="entry name" value="Rho GTPase activation protein"/>
    <property type="match status" value="1"/>
</dbReference>
<feature type="compositionally biased region" description="Polar residues" evidence="2">
    <location>
        <begin position="529"/>
        <end position="540"/>
    </location>
</feature>
<dbReference type="CDD" id="cd04396">
    <property type="entry name" value="RhoGAP_fSAC7_BAG7"/>
    <property type="match status" value="1"/>
</dbReference>
<dbReference type="Pfam" id="PF00620">
    <property type="entry name" value="RhoGAP"/>
    <property type="match status" value="1"/>
</dbReference>
<feature type="compositionally biased region" description="Polar residues" evidence="2">
    <location>
        <begin position="24"/>
        <end position="39"/>
    </location>
</feature>
<feature type="region of interest" description="Disordered" evidence="2">
    <location>
        <begin position="674"/>
        <end position="1022"/>
    </location>
</feature>
<feature type="compositionally biased region" description="Low complexity" evidence="2">
    <location>
        <begin position="548"/>
        <end position="563"/>
    </location>
</feature>
<feature type="compositionally biased region" description="Polar residues" evidence="2">
    <location>
        <begin position="712"/>
        <end position="722"/>
    </location>
</feature>
<dbReference type="InterPro" id="IPR051025">
    <property type="entry name" value="RhoGAP"/>
</dbReference>